<evidence type="ECO:0000313" key="9">
    <source>
        <dbReference type="EMBL" id="GGJ86949.1"/>
    </source>
</evidence>
<comment type="subcellular location">
    <subcellularLocation>
        <location evidence="1">Cell membrane</location>
        <topology evidence="1">Multi-pass membrane protein</topology>
    </subcellularLocation>
</comment>
<feature type="region of interest" description="Disordered" evidence="7">
    <location>
        <begin position="1"/>
        <end position="20"/>
    </location>
</feature>
<dbReference type="GO" id="GO:0015990">
    <property type="term" value="P:electron transport coupled proton transport"/>
    <property type="evidence" value="ECO:0007669"/>
    <property type="project" value="TreeGrafter"/>
</dbReference>
<evidence type="ECO:0000256" key="8">
    <source>
        <dbReference type="SAM" id="Phobius"/>
    </source>
</evidence>
<dbReference type="RefSeq" id="WP_188631664.1">
    <property type="nucleotide sequence ID" value="NZ_BMNQ01000004.1"/>
</dbReference>
<dbReference type="Pfam" id="PF03626">
    <property type="entry name" value="COX4_pro"/>
    <property type="match status" value="1"/>
</dbReference>
<dbReference type="EMBL" id="BMNQ01000004">
    <property type="protein sequence ID" value="GGJ86949.1"/>
    <property type="molecule type" value="Genomic_DNA"/>
</dbReference>
<comment type="caution">
    <text evidence="9">The sequence shown here is derived from an EMBL/GenBank/DDBJ whole genome shotgun (WGS) entry which is preliminary data.</text>
</comment>
<proteinExistence type="inferred from homology"/>
<feature type="transmembrane region" description="Helical" evidence="8">
    <location>
        <begin position="54"/>
        <end position="75"/>
    </location>
</feature>
<dbReference type="GO" id="GO:0005886">
    <property type="term" value="C:plasma membrane"/>
    <property type="evidence" value="ECO:0007669"/>
    <property type="project" value="UniProtKB-SubCell"/>
</dbReference>
<keyword evidence="3" id="KW-1003">Cell membrane</keyword>
<evidence type="ECO:0000256" key="2">
    <source>
        <dbReference type="ARBA" id="ARBA00008079"/>
    </source>
</evidence>
<feature type="transmembrane region" description="Helical" evidence="8">
    <location>
        <begin position="28"/>
        <end position="48"/>
    </location>
</feature>
<accession>A0A917PQ46</accession>
<keyword evidence="4 8" id="KW-0812">Transmembrane</keyword>
<evidence type="ECO:0000313" key="10">
    <source>
        <dbReference type="Proteomes" id="UP000658382"/>
    </source>
</evidence>
<dbReference type="GO" id="GO:0015078">
    <property type="term" value="F:proton transmembrane transporter activity"/>
    <property type="evidence" value="ECO:0007669"/>
    <property type="project" value="TreeGrafter"/>
</dbReference>
<keyword evidence="6 8" id="KW-0472">Membrane</keyword>
<reference evidence="9" key="2">
    <citation type="submission" date="2020-09" db="EMBL/GenBank/DDBJ databases">
        <authorList>
            <person name="Sun Q."/>
            <person name="Ohkuma M."/>
        </authorList>
    </citation>
    <scope>NUCLEOTIDE SEQUENCE</scope>
    <source>
        <strain evidence="9">JCM 12580</strain>
    </source>
</reference>
<dbReference type="GO" id="GO:0009319">
    <property type="term" value="C:cytochrome o ubiquinol oxidase complex"/>
    <property type="evidence" value="ECO:0007669"/>
    <property type="project" value="TreeGrafter"/>
</dbReference>
<dbReference type="PANTHER" id="PTHR36835">
    <property type="entry name" value="CYTOCHROME BO(3) UBIQUINOL OXIDASE SUBUNIT 4"/>
    <property type="match status" value="1"/>
</dbReference>
<dbReference type="InterPro" id="IPR014257">
    <property type="entry name" value="Cyt_c_oxidase_su4_bacillaceae"/>
</dbReference>
<dbReference type="InterPro" id="IPR050968">
    <property type="entry name" value="Cytochrome_c_oxidase_bac_sub4"/>
</dbReference>
<reference evidence="9" key="1">
    <citation type="journal article" date="2014" name="Int. J. Syst. Evol. Microbiol.">
        <title>Complete genome sequence of Corynebacterium casei LMG S-19264T (=DSM 44701T), isolated from a smear-ripened cheese.</title>
        <authorList>
            <consortium name="US DOE Joint Genome Institute (JGI-PGF)"/>
            <person name="Walter F."/>
            <person name="Albersmeier A."/>
            <person name="Kalinowski J."/>
            <person name="Ruckert C."/>
        </authorList>
    </citation>
    <scope>NUCLEOTIDE SEQUENCE</scope>
    <source>
        <strain evidence="9">JCM 12580</strain>
    </source>
</reference>
<evidence type="ECO:0000256" key="6">
    <source>
        <dbReference type="ARBA" id="ARBA00023136"/>
    </source>
</evidence>
<name>A0A917PQ46_9BACI</name>
<keyword evidence="10" id="KW-1185">Reference proteome</keyword>
<evidence type="ECO:0000256" key="5">
    <source>
        <dbReference type="ARBA" id="ARBA00022989"/>
    </source>
</evidence>
<dbReference type="AlphaFoldDB" id="A0A917PQ46"/>
<comment type="similarity">
    <text evidence="2">Belongs to the cytochrome c oxidase bacterial subunit 4 family.</text>
</comment>
<protein>
    <submittedName>
        <fullName evidence="9">Cytochrome c oxidase subunit 4B</fullName>
    </submittedName>
</protein>
<organism evidence="9 10">
    <name type="scientific">Lentibacillus kapialis</name>
    <dbReference type="NCBI Taxonomy" id="340214"/>
    <lineage>
        <taxon>Bacteria</taxon>
        <taxon>Bacillati</taxon>
        <taxon>Bacillota</taxon>
        <taxon>Bacilli</taxon>
        <taxon>Bacillales</taxon>
        <taxon>Bacillaceae</taxon>
        <taxon>Lentibacillus</taxon>
    </lineage>
</organism>
<dbReference type="Proteomes" id="UP000658382">
    <property type="component" value="Unassembled WGS sequence"/>
</dbReference>
<sequence length="109" mass="12119">MADNSNSNDNDVNSFQKQKNKEEMQKQLITFALMILFTIIAFVVVATGVMDGMFVIPVILILAIVQVAFQLYYFMHMKDAGHGMPAVMMYGGVWAAVLALAALGVITWW</sequence>
<dbReference type="GO" id="GO:0009486">
    <property type="term" value="F:cytochrome bo3 ubiquinol oxidase activity"/>
    <property type="evidence" value="ECO:0007669"/>
    <property type="project" value="TreeGrafter"/>
</dbReference>
<evidence type="ECO:0000256" key="1">
    <source>
        <dbReference type="ARBA" id="ARBA00004651"/>
    </source>
</evidence>
<dbReference type="InterPro" id="IPR005171">
    <property type="entry name" value="Cyt_c_oxidase_su4_prok"/>
</dbReference>
<evidence type="ECO:0000256" key="4">
    <source>
        <dbReference type="ARBA" id="ARBA00022692"/>
    </source>
</evidence>
<gene>
    <name evidence="9" type="primary">ctaF</name>
    <name evidence="9" type="ORF">GCM10007063_06840</name>
</gene>
<evidence type="ECO:0000256" key="3">
    <source>
        <dbReference type="ARBA" id="ARBA00022475"/>
    </source>
</evidence>
<dbReference type="PANTHER" id="PTHR36835:SF1">
    <property type="entry name" value="CYTOCHROME BO(3) UBIQUINOL OXIDASE SUBUNIT 4"/>
    <property type="match status" value="1"/>
</dbReference>
<dbReference type="GO" id="GO:0019646">
    <property type="term" value="P:aerobic electron transport chain"/>
    <property type="evidence" value="ECO:0007669"/>
    <property type="project" value="TreeGrafter"/>
</dbReference>
<keyword evidence="5 8" id="KW-1133">Transmembrane helix</keyword>
<dbReference type="NCBIfam" id="TIGR02908">
    <property type="entry name" value="CoxD_Bacillus"/>
    <property type="match status" value="1"/>
</dbReference>
<feature type="compositionally biased region" description="Low complexity" evidence="7">
    <location>
        <begin position="1"/>
        <end position="17"/>
    </location>
</feature>
<feature type="transmembrane region" description="Helical" evidence="8">
    <location>
        <begin position="87"/>
        <end position="108"/>
    </location>
</feature>
<evidence type="ECO:0000256" key="7">
    <source>
        <dbReference type="SAM" id="MobiDB-lite"/>
    </source>
</evidence>